<keyword evidence="3" id="KW-1185">Reference proteome</keyword>
<organism evidence="2 3">
    <name type="scientific">Trinickia dabaoshanensis</name>
    <dbReference type="NCBI Taxonomy" id="564714"/>
    <lineage>
        <taxon>Bacteria</taxon>
        <taxon>Pseudomonadati</taxon>
        <taxon>Pseudomonadota</taxon>
        <taxon>Betaproteobacteria</taxon>
        <taxon>Burkholderiales</taxon>
        <taxon>Burkholderiaceae</taxon>
        <taxon>Trinickia</taxon>
    </lineage>
</organism>
<dbReference type="RefSeq" id="WP_102647890.1">
    <property type="nucleotide sequence ID" value="NZ_PNYA01000024.1"/>
</dbReference>
<evidence type="ECO:0000259" key="1">
    <source>
        <dbReference type="Pfam" id="PF01656"/>
    </source>
</evidence>
<dbReference type="PIRSF" id="PIRSF009320">
    <property type="entry name" value="Nuc_binding_HP_1000"/>
    <property type="match status" value="1"/>
</dbReference>
<sequence length="225" mass="23804">MITIGLVSEKGGSGKSTTAIHLAVALARRQQRVLLVDSDKAPGSAVRMWAASHDQADIDVIGLDRPTLDKDLKKLGRQDDVQIIDGVANDPLMSVAAIKAADLVLIPVQATPNDLWALSGLVDLVRQRQALTDGTLRAAFVLTRAAPRTRLLREATAVLGDLGVPLLSTVVHQRVAYPTALSEGKTVFDDIKSIDRPALLAARAEIDALADECLALVAQPLACAA</sequence>
<dbReference type="EMBL" id="PNYA01000024">
    <property type="protein sequence ID" value="PMS16570.1"/>
    <property type="molecule type" value="Genomic_DNA"/>
</dbReference>
<dbReference type="InterPro" id="IPR048089">
    <property type="entry name" value="McdA"/>
</dbReference>
<proteinExistence type="predicted"/>
<dbReference type="Pfam" id="PF01656">
    <property type="entry name" value="CbiA"/>
    <property type="match status" value="1"/>
</dbReference>
<reference evidence="2 3" key="1">
    <citation type="submission" date="2018-01" db="EMBL/GenBank/DDBJ databases">
        <title>Whole genome analyses suggest that Burkholderia sensu lato contains two further novel genera in the rhizoxinica-symbiotica group Mycetohabitans gen. nov., and Trinickia gen. nov.: implications for the evolution of diazotrophy and nodulation in the Burkholderiaceae.</title>
        <authorList>
            <person name="Estrada-de los Santos P."/>
            <person name="Palmer M."/>
            <person name="Chavez-Ramirez B."/>
            <person name="Beukes C."/>
            <person name="Steenkamp E.T."/>
            <person name="Hirsch A.M."/>
            <person name="Manyaka P."/>
            <person name="Maluk M."/>
            <person name="Lafos M."/>
            <person name="Crook M."/>
            <person name="Gross E."/>
            <person name="Simon M.F."/>
            <person name="Bueno dos Reis Junior F."/>
            <person name="Poole P.S."/>
            <person name="Venter S.N."/>
            <person name="James E.K."/>
        </authorList>
    </citation>
    <scope>NUCLEOTIDE SEQUENCE [LARGE SCALE GENOMIC DNA]</scope>
    <source>
        <strain evidence="2 3">GIMN1.004</strain>
    </source>
</reference>
<protein>
    <submittedName>
        <fullName evidence="2">Peptide transporter</fullName>
    </submittedName>
</protein>
<dbReference type="PANTHER" id="PTHR13696">
    <property type="entry name" value="P-LOOP CONTAINING NUCLEOSIDE TRIPHOSPHATE HYDROLASE"/>
    <property type="match status" value="1"/>
</dbReference>
<dbReference type="AlphaFoldDB" id="A0A2N7VHE8"/>
<dbReference type="Proteomes" id="UP000235616">
    <property type="component" value="Unassembled WGS sequence"/>
</dbReference>
<dbReference type="PANTHER" id="PTHR13696:SF96">
    <property type="entry name" value="COBQ_COBB_MIND_PARA NUCLEOTIDE BINDING DOMAIN-CONTAINING PROTEIN"/>
    <property type="match status" value="1"/>
</dbReference>
<dbReference type="SUPFAM" id="SSF52540">
    <property type="entry name" value="P-loop containing nucleoside triphosphate hydrolases"/>
    <property type="match status" value="1"/>
</dbReference>
<dbReference type="Gene3D" id="3.40.50.300">
    <property type="entry name" value="P-loop containing nucleotide triphosphate hydrolases"/>
    <property type="match status" value="1"/>
</dbReference>
<accession>A0A2N7VHE8</accession>
<evidence type="ECO:0000313" key="2">
    <source>
        <dbReference type="EMBL" id="PMS16570.1"/>
    </source>
</evidence>
<dbReference type="InterPro" id="IPR050678">
    <property type="entry name" value="DNA_Partitioning_ATPase"/>
</dbReference>
<feature type="domain" description="CobQ/CobB/MinD/ParA nucleotide binding" evidence="1">
    <location>
        <begin position="6"/>
        <end position="187"/>
    </location>
</feature>
<dbReference type="OrthoDB" id="69313at2"/>
<dbReference type="NCBIfam" id="NF041546">
    <property type="entry name" value="ParA_partition"/>
    <property type="match status" value="1"/>
</dbReference>
<evidence type="ECO:0000313" key="3">
    <source>
        <dbReference type="Proteomes" id="UP000235616"/>
    </source>
</evidence>
<dbReference type="CDD" id="cd02042">
    <property type="entry name" value="ParAB_family"/>
    <property type="match status" value="1"/>
</dbReference>
<dbReference type="InterPro" id="IPR027417">
    <property type="entry name" value="P-loop_NTPase"/>
</dbReference>
<name>A0A2N7VHE8_9BURK</name>
<dbReference type="InterPro" id="IPR002586">
    <property type="entry name" value="CobQ/CobB/MinD/ParA_Nub-bd_dom"/>
</dbReference>
<comment type="caution">
    <text evidence="2">The sequence shown here is derived from an EMBL/GenBank/DDBJ whole genome shotgun (WGS) entry which is preliminary data.</text>
</comment>
<gene>
    <name evidence="2" type="ORF">C0Z18_23635</name>
</gene>